<reference evidence="1 2" key="1">
    <citation type="submission" date="2018-08" db="EMBL/GenBank/DDBJ databases">
        <authorList>
            <person name="Laetsch R D."/>
            <person name="Stevens L."/>
            <person name="Kumar S."/>
            <person name="Blaxter L. M."/>
        </authorList>
    </citation>
    <scope>NUCLEOTIDE SEQUENCE [LARGE SCALE GENOMIC DNA]</scope>
</reference>
<gene>
    <name evidence="1" type="ORF">NLS_LOCUS7772</name>
</gene>
<name>A0A3P6TNC2_LITSI</name>
<accession>A0A3P6TNC2</accession>
<evidence type="ECO:0000313" key="1">
    <source>
        <dbReference type="EMBL" id="VDK86727.1"/>
    </source>
</evidence>
<feature type="non-terminal residue" evidence="1">
    <location>
        <position position="147"/>
    </location>
</feature>
<protein>
    <submittedName>
        <fullName evidence="1">Uncharacterized protein</fullName>
    </submittedName>
</protein>
<keyword evidence="2" id="KW-1185">Reference proteome</keyword>
<organism evidence="1 2">
    <name type="scientific">Litomosoides sigmodontis</name>
    <name type="common">Filarial nematode worm</name>
    <dbReference type="NCBI Taxonomy" id="42156"/>
    <lineage>
        <taxon>Eukaryota</taxon>
        <taxon>Metazoa</taxon>
        <taxon>Ecdysozoa</taxon>
        <taxon>Nematoda</taxon>
        <taxon>Chromadorea</taxon>
        <taxon>Rhabditida</taxon>
        <taxon>Spirurina</taxon>
        <taxon>Spiruromorpha</taxon>
        <taxon>Filarioidea</taxon>
        <taxon>Onchocercidae</taxon>
        <taxon>Litomosoides</taxon>
    </lineage>
</organism>
<dbReference type="Proteomes" id="UP000277928">
    <property type="component" value="Unassembled WGS sequence"/>
</dbReference>
<dbReference type="EMBL" id="UYRX01000860">
    <property type="protein sequence ID" value="VDK86727.1"/>
    <property type="molecule type" value="Genomic_DNA"/>
</dbReference>
<dbReference type="AlphaFoldDB" id="A0A3P6TNC2"/>
<sequence length="147" mass="17451">MMAEKGCKITLKLYRNEHCNMEVGNIHNDHLDDALCDCNIITDDNDRYRVNSRFIEHRCPCLIPFMHFNEETQQYEIYTSVSADIIKEIFYALKYESTNVKDWHQLERILKVANDWKLESVKRCVVQKFVDGINEENCIAVWRLCAK</sequence>
<dbReference type="Gene3D" id="3.30.710.10">
    <property type="entry name" value="Potassium Channel Kv1.1, Chain A"/>
    <property type="match status" value="1"/>
</dbReference>
<evidence type="ECO:0000313" key="2">
    <source>
        <dbReference type="Proteomes" id="UP000277928"/>
    </source>
</evidence>
<dbReference type="OrthoDB" id="5853427at2759"/>
<proteinExistence type="predicted"/>
<dbReference type="InterPro" id="IPR011333">
    <property type="entry name" value="SKP1/BTB/POZ_sf"/>
</dbReference>